<dbReference type="AlphaFoldDB" id="A0A2K3JQH4"/>
<dbReference type="GO" id="GO:0006284">
    <property type="term" value="P:base-excision repair"/>
    <property type="evidence" value="ECO:0007669"/>
    <property type="project" value="TreeGrafter"/>
</dbReference>
<evidence type="ECO:0000256" key="5">
    <source>
        <dbReference type="PIRSR" id="PIRSR604808-2"/>
    </source>
</evidence>
<dbReference type="GO" id="GO:0008311">
    <property type="term" value="F:double-stranded DNA 3'-5' DNA exonuclease activity"/>
    <property type="evidence" value="ECO:0007669"/>
    <property type="project" value="TreeGrafter"/>
</dbReference>
<dbReference type="EMBL" id="ASHM01118970">
    <property type="protein sequence ID" value="PNX56283.1"/>
    <property type="molecule type" value="Genomic_DNA"/>
</dbReference>
<evidence type="ECO:0000259" key="6">
    <source>
        <dbReference type="Pfam" id="PF03372"/>
    </source>
</evidence>
<dbReference type="PANTHER" id="PTHR22748:SF11">
    <property type="entry name" value="OS07G0184032 PROTEIN"/>
    <property type="match status" value="1"/>
</dbReference>
<dbReference type="InterPro" id="IPR036691">
    <property type="entry name" value="Endo/exonu/phosph_ase_sf"/>
</dbReference>
<comment type="similarity">
    <text evidence="1">Belongs to the DNA repair enzymes AP/ExoA family.</text>
</comment>
<reference evidence="7 8" key="1">
    <citation type="journal article" date="2014" name="Am. J. Bot.">
        <title>Genome assembly and annotation for red clover (Trifolium pratense; Fabaceae).</title>
        <authorList>
            <person name="Istvanek J."/>
            <person name="Jaros M."/>
            <person name="Krenek A."/>
            <person name="Repkova J."/>
        </authorList>
    </citation>
    <scope>NUCLEOTIDE SEQUENCE [LARGE SCALE GENOMIC DNA]</scope>
    <source>
        <strain evidence="8">cv. Tatra</strain>
        <tissue evidence="7">Young leaves</tissue>
    </source>
</reference>
<feature type="domain" description="Endonuclease/exonuclease/phosphatase" evidence="6">
    <location>
        <begin position="4"/>
        <end position="74"/>
    </location>
</feature>
<comment type="caution">
    <text evidence="7">The sequence shown here is derived from an EMBL/GenBank/DDBJ whole genome shotgun (WGS) entry which is preliminary data.</text>
</comment>
<keyword evidence="3" id="KW-0378">Hydrolase</keyword>
<protein>
    <submittedName>
        <fullName evidence="7">Cytochrome p450</fullName>
    </submittedName>
</protein>
<dbReference type="PANTHER" id="PTHR22748">
    <property type="entry name" value="AP ENDONUCLEASE"/>
    <property type="match status" value="1"/>
</dbReference>
<sequence>MKIISWNIRGLGGFEKRKEVRKLVGDQKPFILCLQETKLSYCDVFMCSTLWGSSQHAFSYRPSEGASGGLLTLWDTSEVEVWTSETSDHVLWCRGRFVKSGDEFLLANVYAPCDDGAKQGLWDSLSARIQLLGRER</sequence>
<evidence type="ECO:0000256" key="2">
    <source>
        <dbReference type="ARBA" id="ARBA00022723"/>
    </source>
</evidence>
<feature type="non-terminal residue" evidence="7">
    <location>
        <position position="136"/>
    </location>
</feature>
<dbReference type="GO" id="GO:0008081">
    <property type="term" value="F:phosphoric diester hydrolase activity"/>
    <property type="evidence" value="ECO:0007669"/>
    <property type="project" value="TreeGrafter"/>
</dbReference>
<dbReference type="GO" id="GO:0046872">
    <property type="term" value="F:metal ion binding"/>
    <property type="evidence" value="ECO:0007669"/>
    <property type="project" value="UniProtKB-KW"/>
</dbReference>
<dbReference type="GO" id="GO:0005634">
    <property type="term" value="C:nucleus"/>
    <property type="evidence" value="ECO:0007669"/>
    <property type="project" value="TreeGrafter"/>
</dbReference>
<evidence type="ECO:0000256" key="4">
    <source>
        <dbReference type="ARBA" id="ARBA00022842"/>
    </source>
</evidence>
<feature type="binding site" evidence="5">
    <location>
        <position position="36"/>
    </location>
    <ligand>
        <name>Mg(2+)</name>
        <dbReference type="ChEBI" id="CHEBI:18420"/>
        <label>1</label>
    </ligand>
</feature>
<evidence type="ECO:0000256" key="1">
    <source>
        <dbReference type="ARBA" id="ARBA00007092"/>
    </source>
</evidence>
<accession>A0A2K3JQH4</accession>
<keyword evidence="4 5" id="KW-0460">Magnesium</keyword>
<dbReference type="Pfam" id="PF03372">
    <property type="entry name" value="Exo_endo_phos"/>
    <property type="match status" value="1"/>
</dbReference>
<evidence type="ECO:0000256" key="3">
    <source>
        <dbReference type="ARBA" id="ARBA00022801"/>
    </source>
</evidence>
<dbReference type="GO" id="GO:0003906">
    <property type="term" value="F:DNA-(apurinic or apyrimidinic site) endonuclease activity"/>
    <property type="evidence" value="ECO:0007669"/>
    <property type="project" value="TreeGrafter"/>
</dbReference>
<feature type="binding site" evidence="5">
    <location>
        <position position="7"/>
    </location>
    <ligand>
        <name>Mg(2+)</name>
        <dbReference type="ChEBI" id="CHEBI:18420"/>
        <label>1</label>
    </ligand>
</feature>
<keyword evidence="2 5" id="KW-0479">Metal-binding</keyword>
<name>A0A2K3JQH4_TRIPR</name>
<keyword evidence="5" id="KW-0464">Manganese</keyword>
<dbReference type="InterPro" id="IPR004808">
    <property type="entry name" value="AP_endonuc_1"/>
</dbReference>
<gene>
    <name evidence="7" type="ORF">L195_g058131</name>
</gene>
<evidence type="ECO:0000313" key="8">
    <source>
        <dbReference type="Proteomes" id="UP000236291"/>
    </source>
</evidence>
<dbReference type="InterPro" id="IPR005135">
    <property type="entry name" value="Endo/exonuclease/phosphatase"/>
</dbReference>
<dbReference type="Proteomes" id="UP000236291">
    <property type="component" value="Unassembled WGS sequence"/>
</dbReference>
<organism evidence="7 8">
    <name type="scientific">Trifolium pratense</name>
    <name type="common">Red clover</name>
    <dbReference type="NCBI Taxonomy" id="57577"/>
    <lineage>
        <taxon>Eukaryota</taxon>
        <taxon>Viridiplantae</taxon>
        <taxon>Streptophyta</taxon>
        <taxon>Embryophyta</taxon>
        <taxon>Tracheophyta</taxon>
        <taxon>Spermatophyta</taxon>
        <taxon>Magnoliopsida</taxon>
        <taxon>eudicotyledons</taxon>
        <taxon>Gunneridae</taxon>
        <taxon>Pentapetalae</taxon>
        <taxon>rosids</taxon>
        <taxon>fabids</taxon>
        <taxon>Fabales</taxon>
        <taxon>Fabaceae</taxon>
        <taxon>Papilionoideae</taxon>
        <taxon>50 kb inversion clade</taxon>
        <taxon>NPAAA clade</taxon>
        <taxon>Hologalegina</taxon>
        <taxon>IRL clade</taxon>
        <taxon>Trifolieae</taxon>
        <taxon>Trifolium</taxon>
    </lineage>
</organism>
<reference evidence="7 8" key="2">
    <citation type="journal article" date="2017" name="Front. Plant Sci.">
        <title>Gene Classification and Mining of Molecular Markers Useful in Red Clover (Trifolium pratense) Breeding.</title>
        <authorList>
            <person name="Istvanek J."/>
            <person name="Dluhosova J."/>
            <person name="Dluhos P."/>
            <person name="Patkova L."/>
            <person name="Nedelnik J."/>
            <person name="Repkova J."/>
        </authorList>
    </citation>
    <scope>NUCLEOTIDE SEQUENCE [LARGE SCALE GENOMIC DNA]</scope>
    <source>
        <strain evidence="8">cv. Tatra</strain>
        <tissue evidence="7">Young leaves</tissue>
    </source>
</reference>
<dbReference type="SUPFAM" id="SSF56219">
    <property type="entry name" value="DNase I-like"/>
    <property type="match status" value="1"/>
</dbReference>
<evidence type="ECO:0000313" key="7">
    <source>
        <dbReference type="EMBL" id="PNX56283.1"/>
    </source>
</evidence>
<comment type="cofactor">
    <cofactor evidence="5">
        <name>Mg(2+)</name>
        <dbReference type="ChEBI" id="CHEBI:18420"/>
    </cofactor>
    <cofactor evidence="5">
        <name>Mn(2+)</name>
        <dbReference type="ChEBI" id="CHEBI:29035"/>
    </cofactor>
    <text evidence="5">Probably binds two magnesium or manganese ions per subunit.</text>
</comment>
<proteinExistence type="inferred from homology"/>
<dbReference type="Gene3D" id="3.60.10.10">
    <property type="entry name" value="Endonuclease/exonuclease/phosphatase"/>
    <property type="match status" value="1"/>
</dbReference>